<evidence type="ECO:0000256" key="1">
    <source>
        <dbReference type="SAM" id="SignalP"/>
    </source>
</evidence>
<dbReference type="Pfam" id="PF06232">
    <property type="entry name" value="ATS3"/>
    <property type="match status" value="1"/>
</dbReference>
<feature type="signal peptide" evidence="1">
    <location>
        <begin position="1"/>
        <end position="22"/>
    </location>
</feature>
<feature type="chain" id="PRO_5016761012" evidence="1">
    <location>
        <begin position="23"/>
        <end position="160"/>
    </location>
</feature>
<dbReference type="AlphaFoldDB" id="A0A371EY23"/>
<evidence type="ECO:0000313" key="3">
    <source>
        <dbReference type="Proteomes" id="UP000257109"/>
    </source>
</evidence>
<gene>
    <name evidence="2" type="primary">ATS3B</name>
    <name evidence="2" type="ORF">CR513_49790</name>
</gene>
<dbReference type="SUPFAM" id="SSF49723">
    <property type="entry name" value="Lipase/lipooxygenase domain (PLAT/LH2 domain)"/>
    <property type="match status" value="1"/>
</dbReference>
<keyword evidence="1" id="KW-0732">Signal</keyword>
<evidence type="ECO:0000313" key="2">
    <source>
        <dbReference type="EMBL" id="RDX70919.1"/>
    </source>
</evidence>
<keyword evidence="3" id="KW-1185">Reference proteome</keyword>
<accession>A0A371EY23</accession>
<dbReference type="STRING" id="157652.A0A371EY23"/>
<name>A0A371EY23_MUCPR</name>
<dbReference type="PANTHER" id="PTHR31718:SF31">
    <property type="entry name" value="OS01G0172800 PROTEIN"/>
    <property type="match status" value="1"/>
</dbReference>
<dbReference type="InterPro" id="IPR036392">
    <property type="entry name" value="PLAT/LH2_dom_sf"/>
</dbReference>
<dbReference type="PANTHER" id="PTHR31718">
    <property type="entry name" value="PLAT DOMAIN-CONTAINING PROTEIN"/>
    <property type="match status" value="1"/>
</dbReference>
<dbReference type="InterPro" id="IPR010417">
    <property type="entry name" value="Embryo-specific_ATS3"/>
</dbReference>
<organism evidence="2 3">
    <name type="scientific">Mucuna pruriens</name>
    <name type="common">Velvet bean</name>
    <name type="synonym">Dolichos pruriens</name>
    <dbReference type="NCBI Taxonomy" id="157652"/>
    <lineage>
        <taxon>Eukaryota</taxon>
        <taxon>Viridiplantae</taxon>
        <taxon>Streptophyta</taxon>
        <taxon>Embryophyta</taxon>
        <taxon>Tracheophyta</taxon>
        <taxon>Spermatophyta</taxon>
        <taxon>Magnoliopsida</taxon>
        <taxon>eudicotyledons</taxon>
        <taxon>Gunneridae</taxon>
        <taxon>Pentapetalae</taxon>
        <taxon>rosids</taxon>
        <taxon>fabids</taxon>
        <taxon>Fabales</taxon>
        <taxon>Fabaceae</taxon>
        <taxon>Papilionoideae</taxon>
        <taxon>50 kb inversion clade</taxon>
        <taxon>NPAAA clade</taxon>
        <taxon>indigoferoid/millettioid clade</taxon>
        <taxon>Phaseoleae</taxon>
        <taxon>Mucuna</taxon>
    </lineage>
</organism>
<proteinExistence type="predicted"/>
<comment type="caution">
    <text evidence="2">The sequence shown here is derived from an EMBL/GenBank/DDBJ whole genome shotgun (WGS) entry which is preliminary data.</text>
</comment>
<reference evidence="2" key="1">
    <citation type="submission" date="2018-05" db="EMBL/GenBank/DDBJ databases">
        <title>Draft genome of Mucuna pruriens seed.</title>
        <authorList>
            <person name="Nnadi N.E."/>
            <person name="Vos R."/>
            <person name="Hasami M.H."/>
            <person name="Devisetty U.K."/>
            <person name="Aguiy J.C."/>
        </authorList>
    </citation>
    <scope>NUCLEOTIDE SEQUENCE [LARGE SCALE GENOMIC DNA]</scope>
    <source>
        <strain evidence="2">JCA_2017</strain>
    </source>
</reference>
<dbReference type="OrthoDB" id="1421563at2759"/>
<feature type="non-terminal residue" evidence="2">
    <location>
        <position position="1"/>
    </location>
</feature>
<dbReference type="EMBL" id="QJKJ01011530">
    <property type="protein sequence ID" value="RDX70919.1"/>
    <property type="molecule type" value="Genomic_DNA"/>
</dbReference>
<protein>
    <submittedName>
        <fullName evidence="2">Embryo-specific protein ATS3B</fullName>
    </submittedName>
</protein>
<sequence>MINALNLTLILTLCIMASLSQATPKPTQPQAIKSSKLNQTQHQMNEGYSYIVSITTSCSSTSYAIGEISLTFGDAYGNEVYVPRLDGPFQACSTNTYDIYGAYTEHMSQICYLYLYMTGDAGWILDTVTVYNYLHDPVTFYCCTFISDGPPYAFDYCHDY</sequence>
<dbReference type="Proteomes" id="UP000257109">
    <property type="component" value="Unassembled WGS sequence"/>
</dbReference>